<keyword evidence="9" id="KW-0547">Nucleotide-binding</keyword>
<dbReference type="HOGENOM" id="CLU_079631_2_0_9"/>
<protein>
    <submittedName>
        <fullName evidence="9">ABC transporter, ATP-binding protein</fullName>
    </submittedName>
</protein>
<keyword evidence="7" id="KW-0472">Membrane</keyword>
<comment type="subcellular location">
    <subcellularLocation>
        <location evidence="1">Cell membrane</location>
        <topology evidence="1">Peripheral membrane protein</topology>
    </subcellularLocation>
</comment>
<evidence type="ECO:0000256" key="5">
    <source>
        <dbReference type="ARBA" id="ARBA00023004"/>
    </source>
</evidence>
<dbReference type="GO" id="GO:0006826">
    <property type="term" value="P:iron ion transport"/>
    <property type="evidence" value="ECO:0007669"/>
    <property type="project" value="UniProtKB-KW"/>
</dbReference>
<evidence type="ECO:0000256" key="4">
    <source>
        <dbReference type="ARBA" id="ARBA00022496"/>
    </source>
</evidence>
<dbReference type="Gene3D" id="3.40.50.300">
    <property type="entry name" value="P-loop containing nucleotide triphosphate hydrolases"/>
    <property type="match status" value="2"/>
</dbReference>
<evidence type="ECO:0000313" key="10">
    <source>
        <dbReference type="Proteomes" id="UP000005178"/>
    </source>
</evidence>
<comment type="caution">
    <text evidence="9">The sequence shown here is derived from an EMBL/GenBank/DDBJ whole genome shotgun (WGS) entry which is preliminary data.</text>
</comment>
<dbReference type="GO" id="GO:0016887">
    <property type="term" value="F:ATP hydrolysis activity"/>
    <property type="evidence" value="ECO:0007669"/>
    <property type="project" value="InterPro"/>
</dbReference>
<gene>
    <name evidence="9" type="ORF">ANASTE_01792</name>
</gene>
<dbReference type="SUPFAM" id="SSF52540">
    <property type="entry name" value="P-loop containing nucleoside triphosphate hydrolases"/>
    <property type="match status" value="1"/>
</dbReference>
<dbReference type="AlphaFoldDB" id="B1C924"/>
<evidence type="ECO:0000256" key="6">
    <source>
        <dbReference type="ARBA" id="ARBA00023065"/>
    </source>
</evidence>
<reference evidence="9" key="2">
    <citation type="submission" date="2013-08" db="EMBL/GenBank/DDBJ databases">
        <title>Draft genome sequence of Anaerofustis stercorihominis (DSM 17244).</title>
        <authorList>
            <person name="Sudarsanam P."/>
            <person name="Ley R."/>
            <person name="Guruge J."/>
            <person name="Turnbaugh P.J."/>
            <person name="Mahowald M."/>
            <person name="Liep D."/>
            <person name="Gordon J."/>
        </authorList>
    </citation>
    <scope>NUCLEOTIDE SEQUENCE</scope>
    <source>
        <strain evidence="9">DSM 17244</strain>
    </source>
</reference>
<evidence type="ECO:0000256" key="3">
    <source>
        <dbReference type="ARBA" id="ARBA00022475"/>
    </source>
</evidence>
<keyword evidence="2" id="KW-0813">Transport</keyword>
<sequence length="244" mass="27654">MIRNKMMNDLFIRGVKIKFDDIKESSYVKEIQSIKNTKELTFNKNVTFFSGENGSGKSTLLEAIAINYGFNPEGGSKNFAFSIKETHSDLNENITLIKGTRPSKDGFFLRAESFYNVASKLDEYGAINSYGGTSLHQKSHGESFLSLVEYRFWGKGLYILDEPEAALSVERQFTLLIHINRLAKEGAQFIIGTQSPILLALPSSEILSFDNDDISKITYEETSSYQLMKTFIENKDYMLKLLLE</sequence>
<keyword evidence="4" id="KW-0410">Iron transport</keyword>
<evidence type="ECO:0000256" key="7">
    <source>
        <dbReference type="ARBA" id="ARBA00023136"/>
    </source>
</evidence>
<accession>B1C924</accession>
<dbReference type="PANTHER" id="PTHR42771">
    <property type="entry name" value="IRON(3+)-HYDROXAMATE IMPORT ATP-BINDING PROTEIN FHUC"/>
    <property type="match status" value="1"/>
</dbReference>
<keyword evidence="10" id="KW-1185">Reference proteome</keyword>
<dbReference type="eggNOG" id="COG3910">
    <property type="taxonomic scope" value="Bacteria"/>
</dbReference>
<dbReference type="InterPro" id="IPR051535">
    <property type="entry name" value="Siderophore_ABC-ATPase"/>
</dbReference>
<evidence type="ECO:0000256" key="1">
    <source>
        <dbReference type="ARBA" id="ARBA00004202"/>
    </source>
</evidence>
<organism evidence="9 10">
    <name type="scientific">Anaerofustis stercorihominis DSM 17244</name>
    <dbReference type="NCBI Taxonomy" id="445971"/>
    <lineage>
        <taxon>Bacteria</taxon>
        <taxon>Bacillati</taxon>
        <taxon>Bacillota</taxon>
        <taxon>Clostridia</taxon>
        <taxon>Eubacteriales</taxon>
        <taxon>Eubacteriaceae</taxon>
        <taxon>Anaerofustis</taxon>
    </lineage>
</organism>
<dbReference type="GO" id="GO:0005524">
    <property type="term" value="F:ATP binding"/>
    <property type="evidence" value="ECO:0007669"/>
    <property type="project" value="UniProtKB-KW"/>
</dbReference>
<keyword evidence="6" id="KW-0406">Ion transport</keyword>
<reference evidence="9" key="1">
    <citation type="submission" date="2008-01" db="EMBL/GenBank/DDBJ databases">
        <authorList>
            <person name="Fulton L."/>
            <person name="Clifton S."/>
            <person name="Fulton B."/>
            <person name="Xu J."/>
            <person name="Minx P."/>
            <person name="Pepin K.H."/>
            <person name="Johnson M."/>
            <person name="Thiruvilangam P."/>
            <person name="Bhonagiri V."/>
            <person name="Nash W.E."/>
            <person name="Mardis E.R."/>
            <person name="Wilson R.K."/>
        </authorList>
    </citation>
    <scope>NUCLEOTIDE SEQUENCE [LARGE SCALE GENOMIC DNA]</scope>
    <source>
        <strain evidence="9">DSM 17244</strain>
    </source>
</reference>
<dbReference type="Proteomes" id="UP000005178">
    <property type="component" value="Unassembled WGS sequence"/>
</dbReference>
<feature type="domain" description="AAA+ ATPase" evidence="8">
    <location>
        <begin position="43"/>
        <end position="213"/>
    </location>
</feature>
<keyword evidence="5" id="KW-0408">Iron</keyword>
<evidence type="ECO:0000313" key="9">
    <source>
        <dbReference type="EMBL" id="EDS72084.1"/>
    </source>
</evidence>
<dbReference type="PANTHER" id="PTHR42771:SF2">
    <property type="entry name" value="IRON(3+)-HYDROXAMATE IMPORT ATP-BINDING PROTEIN FHUC"/>
    <property type="match status" value="1"/>
</dbReference>
<dbReference type="InterPro" id="IPR003593">
    <property type="entry name" value="AAA+_ATPase"/>
</dbReference>
<evidence type="ECO:0000259" key="8">
    <source>
        <dbReference type="SMART" id="SM00382"/>
    </source>
</evidence>
<keyword evidence="3" id="KW-1003">Cell membrane</keyword>
<dbReference type="STRING" id="445971.ANASTE_01792"/>
<dbReference type="InterPro" id="IPR038729">
    <property type="entry name" value="Rad50/SbcC_AAA"/>
</dbReference>
<keyword evidence="9" id="KW-0067">ATP-binding</keyword>
<dbReference type="GO" id="GO:0006302">
    <property type="term" value="P:double-strand break repair"/>
    <property type="evidence" value="ECO:0007669"/>
    <property type="project" value="InterPro"/>
</dbReference>
<dbReference type="GO" id="GO:0005886">
    <property type="term" value="C:plasma membrane"/>
    <property type="evidence" value="ECO:0007669"/>
    <property type="project" value="UniProtKB-SubCell"/>
</dbReference>
<evidence type="ECO:0000256" key="2">
    <source>
        <dbReference type="ARBA" id="ARBA00022448"/>
    </source>
</evidence>
<dbReference type="SMART" id="SM00382">
    <property type="entry name" value="AAA"/>
    <property type="match status" value="1"/>
</dbReference>
<dbReference type="InterPro" id="IPR027417">
    <property type="entry name" value="P-loop_NTPase"/>
</dbReference>
<dbReference type="GeneID" id="98000844"/>
<dbReference type="EMBL" id="ABIL02000006">
    <property type="protein sequence ID" value="EDS72084.1"/>
    <property type="molecule type" value="Genomic_DNA"/>
</dbReference>
<dbReference type="RefSeq" id="WP_007050554.1">
    <property type="nucleotide sequence ID" value="NZ_DS560019.1"/>
</dbReference>
<dbReference type="Pfam" id="PF13476">
    <property type="entry name" value="AAA_23"/>
    <property type="match status" value="1"/>
</dbReference>
<name>B1C924_9FIRM</name>
<proteinExistence type="predicted"/>